<dbReference type="STRING" id="1817883.A3G31_08870"/>
<dbReference type="Gene3D" id="3.20.20.70">
    <property type="entry name" value="Aldolase class I"/>
    <property type="match status" value="1"/>
</dbReference>
<evidence type="ECO:0000313" key="2">
    <source>
        <dbReference type="Proteomes" id="UP000178082"/>
    </source>
</evidence>
<dbReference type="PANTHER" id="PTHR30304:SF0">
    <property type="entry name" value="D-TAGATOSE-1,6-BISPHOSPHATE ALDOLASE SUBUNIT GATY-RELATED"/>
    <property type="match status" value="1"/>
</dbReference>
<protein>
    <submittedName>
        <fullName evidence="1">Aldolase</fullName>
    </submittedName>
</protein>
<dbReference type="Proteomes" id="UP000178082">
    <property type="component" value="Unassembled WGS sequence"/>
</dbReference>
<organism evidence="1 2">
    <name type="scientific">Candidatus Schekmanbacteria bacterium RIFCSPLOWO2_12_FULL_38_15</name>
    <dbReference type="NCBI Taxonomy" id="1817883"/>
    <lineage>
        <taxon>Bacteria</taxon>
        <taxon>Candidatus Schekmaniibacteriota</taxon>
    </lineage>
</organism>
<dbReference type="InterPro" id="IPR000771">
    <property type="entry name" value="FBA_II"/>
</dbReference>
<dbReference type="AlphaFoldDB" id="A0A1F7SGU4"/>
<dbReference type="GO" id="GO:0008270">
    <property type="term" value="F:zinc ion binding"/>
    <property type="evidence" value="ECO:0007669"/>
    <property type="project" value="InterPro"/>
</dbReference>
<dbReference type="GO" id="GO:0005975">
    <property type="term" value="P:carbohydrate metabolic process"/>
    <property type="evidence" value="ECO:0007669"/>
    <property type="project" value="InterPro"/>
</dbReference>
<dbReference type="EMBL" id="MGDI01000028">
    <property type="protein sequence ID" value="OGL53016.1"/>
    <property type="molecule type" value="Genomic_DNA"/>
</dbReference>
<dbReference type="GO" id="GO:0016832">
    <property type="term" value="F:aldehyde-lyase activity"/>
    <property type="evidence" value="ECO:0007669"/>
    <property type="project" value="InterPro"/>
</dbReference>
<accession>A0A1F7SGU4</accession>
<dbReference type="SUPFAM" id="SSF51569">
    <property type="entry name" value="Aldolase"/>
    <property type="match status" value="1"/>
</dbReference>
<proteinExistence type="predicted"/>
<dbReference type="InterPro" id="IPR050246">
    <property type="entry name" value="Class_II_FBP_aldolase"/>
</dbReference>
<gene>
    <name evidence="1" type="ORF">A3G31_08870</name>
</gene>
<name>A0A1F7SGU4_9BACT</name>
<evidence type="ECO:0000313" key="1">
    <source>
        <dbReference type="EMBL" id="OGL53016.1"/>
    </source>
</evidence>
<dbReference type="PANTHER" id="PTHR30304">
    <property type="entry name" value="D-TAGATOSE-1,6-BISPHOSPHATE ALDOLASE"/>
    <property type="match status" value="1"/>
</dbReference>
<sequence length="465" mass="52175">MLYQNLNELSGSIKGVLALEGEKIKVTDSDKFTREVIDQLVYSAVFGNAEIKEVCRWIIWEASPVLGIYPSSIQGIYEARAKGEYKGMTVPAINIRGLTYDVARTIFKAAMKNNAKAFIFEIAKSEIDYTEQRPEEYTTAVLAAAIREGFRGPVFIQGDHFQASASKFQKDPSAEVKKLKDLIREAVEAGFYNIDIDASTLVDLSKSSVREQQRLNYEITAELCSYIRSIEPGEITVSVGGEIGEVGGKNSTVAELREFFKGFRGELDLKYKKNLNGLSKISVQTGTTHGGVPLPDGRIADVKLDFNVLKELSKAGREEFGVGGTVQHGASTLPQEAFDRFPQCDTLEVHFATAFQNIIYDSSWFPKDLKDEIYSYINKELIGEKKEKDTPEQFIYKTRKKGFGPFKKKMWDISESTREKISAELEKQFNIIFNKLNATNTEKLVADKIMVKPVRKKAPEGIKKL</sequence>
<reference evidence="1 2" key="1">
    <citation type="journal article" date="2016" name="Nat. Commun.">
        <title>Thousands of microbial genomes shed light on interconnected biogeochemical processes in an aquifer system.</title>
        <authorList>
            <person name="Anantharaman K."/>
            <person name="Brown C.T."/>
            <person name="Hug L.A."/>
            <person name="Sharon I."/>
            <person name="Castelle C.J."/>
            <person name="Probst A.J."/>
            <person name="Thomas B.C."/>
            <person name="Singh A."/>
            <person name="Wilkins M.J."/>
            <person name="Karaoz U."/>
            <person name="Brodie E.L."/>
            <person name="Williams K.H."/>
            <person name="Hubbard S.S."/>
            <person name="Banfield J.F."/>
        </authorList>
    </citation>
    <scope>NUCLEOTIDE SEQUENCE [LARGE SCALE GENOMIC DNA]</scope>
</reference>
<dbReference type="InterPro" id="IPR013785">
    <property type="entry name" value="Aldolase_TIM"/>
</dbReference>
<comment type="caution">
    <text evidence="1">The sequence shown here is derived from an EMBL/GenBank/DDBJ whole genome shotgun (WGS) entry which is preliminary data.</text>
</comment>
<dbReference type="Pfam" id="PF01116">
    <property type="entry name" value="F_bP_aldolase"/>
    <property type="match status" value="1"/>
</dbReference>